<evidence type="ECO:0000313" key="3">
    <source>
        <dbReference type="EMBL" id="EXJ62507.1"/>
    </source>
</evidence>
<dbReference type="Pfam" id="PF12449">
    <property type="entry name" value="DUF3684"/>
    <property type="match status" value="1"/>
</dbReference>
<dbReference type="OrthoDB" id="10031156at2759"/>
<dbReference type="eggNOG" id="ENOG502QPMA">
    <property type="taxonomic scope" value="Eukaryota"/>
</dbReference>
<dbReference type="InterPro" id="IPR022155">
    <property type="entry name" value="DUF3684"/>
</dbReference>
<dbReference type="SUPFAM" id="SSF55874">
    <property type="entry name" value="ATPase domain of HSP90 chaperone/DNA topoisomerase II/histidine kinase"/>
    <property type="match status" value="1"/>
</dbReference>
<keyword evidence="4" id="KW-1185">Reference proteome</keyword>
<protein>
    <recommendedName>
        <fullName evidence="2">Sacsin/Nov domain-containing protein</fullName>
    </recommendedName>
</protein>
<accession>W9W364</accession>
<dbReference type="InterPro" id="IPR036890">
    <property type="entry name" value="HATPase_C_sf"/>
</dbReference>
<dbReference type="HOGENOM" id="CLU_001744_1_0_1"/>
<proteinExistence type="predicted"/>
<reference evidence="3 4" key="1">
    <citation type="submission" date="2013-03" db="EMBL/GenBank/DDBJ databases">
        <title>The Genome Sequence of Cladophialophora yegresii CBS 114405.</title>
        <authorList>
            <consortium name="The Broad Institute Genomics Platform"/>
            <person name="Cuomo C."/>
            <person name="de Hoog S."/>
            <person name="Gorbushina A."/>
            <person name="Walker B."/>
            <person name="Young S.K."/>
            <person name="Zeng Q."/>
            <person name="Gargeya S."/>
            <person name="Fitzgerald M."/>
            <person name="Haas B."/>
            <person name="Abouelleil A."/>
            <person name="Allen A.W."/>
            <person name="Alvarado L."/>
            <person name="Arachchi H.M."/>
            <person name="Berlin A.M."/>
            <person name="Chapman S.B."/>
            <person name="Gainer-Dewar J."/>
            <person name="Goldberg J."/>
            <person name="Griggs A."/>
            <person name="Gujja S."/>
            <person name="Hansen M."/>
            <person name="Howarth C."/>
            <person name="Imamovic A."/>
            <person name="Ireland A."/>
            <person name="Larimer J."/>
            <person name="McCowan C."/>
            <person name="Murphy C."/>
            <person name="Pearson M."/>
            <person name="Poon T.W."/>
            <person name="Priest M."/>
            <person name="Roberts A."/>
            <person name="Saif S."/>
            <person name="Shea T."/>
            <person name="Sisk P."/>
            <person name="Sykes S."/>
            <person name="Wortman J."/>
            <person name="Nusbaum C."/>
            <person name="Birren B."/>
        </authorList>
    </citation>
    <scope>NUCLEOTIDE SEQUENCE [LARGE SCALE GENOMIC DNA]</scope>
    <source>
        <strain evidence="3 4">CBS 114405</strain>
    </source>
</reference>
<dbReference type="NCBIfam" id="NF047352">
    <property type="entry name" value="P_loop_sacsin"/>
    <property type="match status" value="1"/>
</dbReference>
<dbReference type="Pfam" id="PF25794">
    <property type="entry name" value="SACS"/>
    <property type="match status" value="1"/>
</dbReference>
<feature type="compositionally biased region" description="Basic and acidic residues" evidence="1">
    <location>
        <begin position="1413"/>
        <end position="1425"/>
    </location>
</feature>
<dbReference type="PANTHER" id="PTHR47839">
    <property type="entry name" value="DOMAIN PROTEIN, PUTATIVE (AFU_ORTHOLOGUE AFUA_6G04830)-RELATED"/>
    <property type="match status" value="1"/>
</dbReference>
<feature type="domain" description="Sacsin/Nov" evidence="2">
    <location>
        <begin position="27"/>
        <end position="149"/>
    </location>
</feature>
<dbReference type="VEuPathDB" id="FungiDB:A1O7_02945"/>
<name>W9W364_9EURO</name>
<evidence type="ECO:0000313" key="4">
    <source>
        <dbReference type="Proteomes" id="UP000019473"/>
    </source>
</evidence>
<dbReference type="Gene3D" id="3.30.565.10">
    <property type="entry name" value="Histidine kinase-like ATPase, C-terminal domain"/>
    <property type="match status" value="1"/>
</dbReference>
<dbReference type="Proteomes" id="UP000019473">
    <property type="component" value="Unassembled WGS sequence"/>
</dbReference>
<feature type="region of interest" description="Disordered" evidence="1">
    <location>
        <begin position="1494"/>
        <end position="1542"/>
    </location>
</feature>
<dbReference type="RefSeq" id="XP_007755161.1">
    <property type="nucleotide sequence ID" value="XM_007756971.1"/>
</dbReference>
<evidence type="ECO:0000256" key="1">
    <source>
        <dbReference type="SAM" id="MobiDB-lite"/>
    </source>
</evidence>
<feature type="region of interest" description="Disordered" evidence="1">
    <location>
        <begin position="1413"/>
        <end position="1471"/>
    </location>
</feature>
<dbReference type="PANTHER" id="PTHR47839:SF1">
    <property type="entry name" value="DOMAIN PROTEIN, PUTATIVE (AFU_ORTHOLOGUE AFUA_6G04830)-RELATED"/>
    <property type="match status" value="1"/>
</dbReference>
<comment type="caution">
    <text evidence="3">The sequence shown here is derived from an EMBL/GenBank/DDBJ whole genome shotgun (WGS) entry which is preliminary data.</text>
</comment>
<dbReference type="EMBL" id="AMGW01000002">
    <property type="protein sequence ID" value="EXJ62507.1"/>
    <property type="molecule type" value="Genomic_DNA"/>
</dbReference>
<dbReference type="GeneID" id="19177546"/>
<feature type="compositionally biased region" description="Polar residues" evidence="1">
    <location>
        <begin position="1494"/>
        <end position="1514"/>
    </location>
</feature>
<sequence>MDFDALRARTLRSGADEEAVTVNTRALIDKVLARYSGEWTVLRELLQNAADASATKITIKFETIPSATVPLPADSSSSSLLRHTVQHHTLKRLVVTNNGQPFSENDWNRLKRIAEGNPDETKIGAFGVGFYSTFADCENPFVSSGKEAMAFFWKNNSLFTRRLQLPDSETSSDTNFVLDYRDTTSPVPPLLPLAQFLANSLTFVGLENIEFWLDDWNLLSLRKKTSPSYEVPIPRDIEPKTSEGFMRVTKVSKEIAQIDGSWMTVIGWKASKTAAHSSSDRDAAPSLRKFFSRLAGTVQEEARVDSKPDGPASTDLLATKVSATVFLNVNTATIKTFTGVKFNEELERATKKPPPKFTKLAILTAPYIEDSSLAKASAAGDVFGTVLPSRGGKIFIGFPTHQTTGLSAHISAPSVIPTVERESIDLNARYVRTWNMEMLRAAGVVCRMVWSCELQELKEKTQREANGRSKIRMEQVSPFLDEAITTFKNFTFRESTPSASIGSLLEDAFWTCSKKASIEVVSTCGVLPTHDVRIAPKDLSFMSGIPILPEKLASEAHVFVSKLVDFGLLTEVTVTDIKLALESSPLTAPQVSEFLGWLTKQSTQGKLDKATISSLLAVAVANDDSPEGNASPLLQLGEIRHFLNPSRTPVDFPVPPTVMPFKFTRGMSKHELESLGWEELQLVTWVRWLIAQAGNRQILAENQDITKSAEFSSQVMPLLSKQWDSLSQPSKTALVEILVKHTVIPTKFGMKKPGDAYFPNVKLFDDLATIEGLGNVKDKFLLALGVRKTVELDVVFGRLLSLEPKSAKAVTATKPQWSHVDLIKYLASVRDDIPGADIQKLRSTAICPKQLDGRDGGESTELYKVSELFEPRHDLRQLGLPVLAWPGAYRTNTPEGRFLNSLGLRTTPLAPELVQIMAEAGKKGPTYDLDRRDRALAYFLSHHHGYGYGMFDYQSITVPFLPLENKPDRLATPARCFADEGAALLGFDILKRDWTPHAPKFGVRQHPPMDQCINILANKPPSTYNDARVLFSYFAGRLGEINTNGMARLSDLNFIPIFGKGKEKSAPQTHTSPRNCFLGESEAFGEIFHFVDFGAEANSFLIKCGCKQEPSKLEIAQILVKEPARISATFRNAEKYMALLRSMAEATKTLKKNKELWAEMRRAPFLLASSELPPTSPVAKHAGHADEADQLDEDEVQGIREFQLCSAADAIIIDDYLNYNLFKADILAAPQEESLEDFYFALGSPLLSSLVEEAARHGPRAPDQKPAQKLQKQILERSTLFLHEQPSDTIKHDAKWLEKNLQVQLVSSISLRRSLRGRNVSHTEKRTAVITAVNKEYTLWITGAKPDLYQVSQALVHILLTRPKLHSAITLEMLLKTDLLDLRARGFNVSRILRQKAAEARLAESKRQQQLEEQQKRIEEEERAWRASQAQAGKEGARQDHVPGGFPDSPDNRSLTAPEPATPTPINAEDVRRHGRNLFSNLSRQLGFGNNRHIQQMLGNNDDSSQRELTNASGTADPPPPYQYDQQGNQAQPKPTGGSVTAPHQLRENLLTAIKKSRAHNSSDIFSRGETNVLQETKSYCDEHPAHDLTFVAEIKHGINCYLAPSSVSNSSQFLQQHSHGLTSFAHLLNSLAEVFSLSPRTLNIFFETSGKTIGFNRNGSIFCNYRYFEQLHERNIVGQGTEAEAYAEAFVYWWVILCHELAHNLVGDHSSDHSYYTEGFVAQYFGRVVRVLGQSQGQGQAQQLPIRGREGEGEGASLNAPLVEI</sequence>
<evidence type="ECO:0000259" key="2">
    <source>
        <dbReference type="Pfam" id="PF25794"/>
    </source>
</evidence>
<feature type="region of interest" description="Disordered" evidence="1">
    <location>
        <begin position="1743"/>
        <end position="1766"/>
    </location>
</feature>
<organism evidence="3 4">
    <name type="scientific">Cladophialophora yegresii CBS 114405</name>
    <dbReference type="NCBI Taxonomy" id="1182544"/>
    <lineage>
        <taxon>Eukaryota</taxon>
        <taxon>Fungi</taxon>
        <taxon>Dikarya</taxon>
        <taxon>Ascomycota</taxon>
        <taxon>Pezizomycotina</taxon>
        <taxon>Eurotiomycetes</taxon>
        <taxon>Chaetothyriomycetidae</taxon>
        <taxon>Chaetothyriales</taxon>
        <taxon>Herpotrichiellaceae</taxon>
        <taxon>Cladophialophora</taxon>
    </lineage>
</organism>
<gene>
    <name evidence="3" type="ORF">A1O7_02945</name>
</gene>
<dbReference type="InterPro" id="IPR058210">
    <property type="entry name" value="SACS/Nov_dom"/>
</dbReference>